<feature type="region of interest" description="Disordered" evidence="1">
    <location>
        <begin position="1400"/>
        <end position="1444"/>
    </location>
</feature>
<dbReference type="EMBL" id="CAXKWB010018947">
    <property type="protein sequence ID" value="CAL4121529.1"/>
    <property type="molecule type" value="Genomic_DNA"/>
</dbReference>
<evidence type="ECO:0000313" key="2">
    <source>
        <dbReference type="EMBL" id="CAL4121529.1"/>
    </source>
</evidence>
<feature type="compositionally biased region" description="Acidic residues" evidence="1">
    <location>
        <begin position="1406"/>
        <end position="1432"/>
    </location>
</feature>
<feature type="compositionally biased region" description="Polar residues" evidence="1">
    <location>
        <begin position="1643"/>
        <end position="1655"/>
    </location>
</feature>
<feature type="compositionally biased region" description="Low complexity" evidence="1">
    <location>
        <begin position="1030"/>
        <end position="1053"/>
    </location>
</feature>
<reference evidence="2 3" key="1">
    <citation type="submission" date="2024-05" db="EMBL/GenBank/DDBJ databases">
        <authorList>
            <person name="Wallberg A."/>
        </authorList>
    </citation>
    <scope>NUCLEOTIDE SEQUENCE [LARGE SCALE GENOMIC DNA]</scope>
</reference>
<feature type="non-terminal residue" evidence="2">
    <location>
        <position position="2883"/>
    </location>
</feature>
<feature type="region of interest" description="Disordered" evidence="1">
    <location>
        <begin position="1966"/>
        <end position="2002"/>
    </location>
</feature>
<feature type="region of interest" description="Disordered" evidence="1">
    <location>
        <begin position="1811"/>
        <end position="1845"/>
    </location>
</feature>
<gene>
    <name evidence="2" type="ORF">MNOR_LOCUS22475</name>
</gene>
<proteinExistence type="predicted"/>
<feature type="compositionally biased region" description="Basic and acidic residues" evidence="1">
    <location>
        <begin position="2351"/>
        <end position="2363"/>
    </location>
</feature>
<accession>A0AAV2R9G6</accession>
<name>A0AAV2R9G6_MEGNR</name>
<feature type="compositionally biased region" description="Basic and acidic residues" evidence="1">
    <location>
        <begin position="1973"/>
        <end position="2002"/>
    </location>
</feature>
<feature type="region of interest" description="Disordered" evidence="1">
    <location>
        <begin position="1030"/>
        <end position="1059"/>
    </location>
</feature>
<feature type="compositionally biased region" description="Low complexity" evidence="1">
    <location>
        <begin position="2028"/>
        <end position="2047"/>
    </location>
</feature>
<feature type="compositionally biased region" description="Basic and acidic residues" evidence="1">
    <location>
        <begin position="1822"/>
        <end position="1843"/>
    </location>
</feature>
<dbReference type="Proteomes" id="UP001497623">
    <property type="component" value="Unassembled WGS sequence"/>
</dbReference>
<sequence>MASFGLDYFLSQLLEVGAIQNVSDKKLTKVPNLSIGLVLAATAVGSFSDMEILKWVHKGKRMTPLIQEQYDMLRDLSEYLMNCVDEDDVESWKDLLNTCKYVCPTKKTECSSIFGKVAKLCQEVNSMPSLSEDEENNENYINETNNDALSDKFTSKILNTKGKDIEEKQNLSKNEHRVDDPIVKRNKLSSLPDNNSVEELIEEQEPNNIITPEKVTSVYEKPKLVEESCTTPVSLNTNSLFTTDNEYDSDNSLEEEEFSVEILDDWHVEEFDAVDVVGNCNTLIENNEIAEKYLDVQNVDNNIGELTKDKTRNIKENITKANTTENEDSGKEIIENEAFNGVKAKEIVNESITRDKDKIMNRVSTIHEDIEVNKILIEKEQDLKKDNIGYISYVKDVIAQKYLDVENVDNKIGELTKDKTRNIKENITKANTTENEDCGKEIIENEACKGVKAKEIVNENITREKDKFMNRVSPIHEDIEVNKLLRGKEQNLKKDNFGYISHVKDVIAQKYLDVENVDSKIEELTKDKTRNIKENITKAYTTENEDCGKEITENEAFKGVKAKEIVNENITREKDKNMNRVSTIHEDIEVNKLLREKEQNLKKANIGYIRHVKEVKNGSEIIDHEKLKKIDPSHVPDGSTSSLHKELIISKGILCVKDREMQASSNEKSDLLDNNERISRHKVHAVDKVKLKEISTMKKIKQANQFVGKAVVDKNSSDLKKSIDKGIEQIQRNEENILTEGKGEIGIGIIVDSQIKEMNTSHGDKEGDHTEKSELINNGNLNCIKNNDIKKVESTMVKDISVNNEDINCNHSNAEQDLGMKIIGSRNLISTDLSKATVKGNHVKEGKVTLKETAHQKYMKIREGELIIDENKLKDKIDTNKEKEIENIEKSDDKRCDEIDSTDQTSSDKKYTLLENNVSFHELKELDVVDKGELKEINIKNKVKKVNHFMEKVVGNNNDSYHKESIDNRTEEALRNEDKISTEGEKELGIVSIVCIEDSQLKGIVKSDADKEKDHTDQTELIRNQNLNYIKNSNSNNKKSESISVKNVSVSNEDNNCRHTKEGQDVEMKFIGNNELTATGRSEGIVNNYHAREGHVVLKKIYHQKDQESRLDEEIIDENKLANKIDISEQEEKGDNKTLDDKRLNEVENTMLITRDKNDEQSDNNDSFEGFEEQDILNNGKSKDINTGEKEMFFGNDGDDKEIMDDKIEETVINVEKILTENTINILEGEGEISISQLKGLNNFDIEKDEDNTENTELIKNKDLESRKKWNMNNKGELEMVKNLSLVNEDITCRHSKEGEDIDMKIVDNGELMAKGLSEGTINGCDQKEVFKKIIHHKDIESRVGQAILDENKLSNSIDNNVEGNEDMEILGDVQLNKFGSPCEGSVNSENDENQIIIDENFIDGNFEDDEDDDDDDDEDEEEKEKEEDDEIEILKDDHMKESTTVEEVETTIQHKQSEGTNIDGNFIDEEDEIEIIKDDHMKESTTVEEIEKTNQHKQSVELDDEDAEIQIIEDVANEIRISKDNNVNNCNDQAVRGNNENIDDDQISQIPSELKNINEDKTNADVNNILLEIKCLTEKLSDNVQKYQGEVMKKKFQNSNNKEISVVEIIDDSEQNMDENPSRINNINKEDDIIEIDSDSDLPQSTSEGNSNSIVEKETRDKLNSLYEQIKTNIQPPRKSSALNEEDLARQVEVEIVNDEQLRQMCEEEELVDSNTSMENETVFYGCDNNHVNRIETAIENEGNMSIKRSSVIELDEDEDIAIVAVNIPPERNLLNQSKEKEKEPLVTIENTNNKHKLSDENEIEIIEVDDEEDNNQILDKSNETSPNDKDIGKGNEVDGKQRSVNVVGNKRKYDVENSVISDTNHSSSFDTVNFSKELHKEDADHLHSLGIVELNEMHNNLLAELNEIQKDLPPTSKSKNSLQLKINNSKNEIDHQRSMAVKNIDEKTDSLLALQQKKEGNVDNMNISKIHINEKSVTKQKTENGNDTEQNKIKKSDSHISDSFYANKNNSIGKLPKLSRNLLSGAKTKASSSKQSSSATQSSKSCDVLKANNGIVNAEKDQLKQVNVCNMQNNEKTEVMKKWSPISEKSIAKNKADDGEDDVIEDNQFHTRLNIVNSDGHVKNIKEKNNSSKLVHNFKCMKEKKSSLLVLNSPLTERLVNSKSKLISLAKLKDGYKNSIQNEMVEIEEELSEHNVVSPTHSDIPTNDITQTEMLNEKASSLNDKFIENLQQNEAISGCLEHGKQENKKLPSSLEERIFKSSDEKVIEKQDKIVRMSVENEGKNNLSTLKEDVHKTRININKIDIINRDSYIVNLESEKNINNLKHEQFKEDSESSAEMSLSENKIAMKDDGHEDKKRKSLEIAVPSSNKKLPGRKKPRLERNFKSNQNNEIKRDSTIINLKPEAFIPQLNHEQTKKSNEIGVEMPQAVKSVVMEFDIHGDKKSKSFDVAAPCTNSELPEKNMPRIDRSFENNESSEIKRDSNIVNKKSEAPISIFKHKSYKKGNEVRADIPQVEKRVAIKDDFHEDKKRKNIEIAVSCTNAKLPERKMPRIERNFKNNENSEIKRDSTLVNLESETPISMLKHTQTKKGNTVKAEIQQEEKGVAMKDDVQEDNKRKSIEISVPFTNSELPERKMPRNEKKFKNNENSKMNKDSTMVNLESEASIVMLKNKQTNKGNEVRAEMSHAVDSVVMEDDVNEDKKIKSLEVVVPCNNSELPEKEISRIEKNLENNKNIEIEFNNIDMGNGLDIIIPIMKHCGGAYERKNGKTIFRFTSPERARNIVKILNGFRFPDKHLVVHLVVDMDGRDDIEDLNIVRNIIDKEVRSHQDLFLKYLLKNSIALKDCVCEFYSSSWQDLCVEGLDKSFHYLQRAVNSLLHINTG</sequence>
<feature type="compositionally biased region" description="Basic and acidic residues" evidence="1">
    <location>
        <begin position="1433"/>
        <end position="1444"/>
    </location>
</feature>
<evidence type="ECO:0000313" key="3">
    <source>
        <dbReference type="Proteomes" id="UP001497623"/>
    </source>
</evidence>
<organism evidence="2 3">
    <name type="scientific">Meganyctiphanes norvegica</name>
    <name type="common">Northern krill</name>
    <name type="synonym">Thysanopoda norvegica</name>
    <dbReference type="NCBI Taxonomy" id="48144"/>
    <lineage>
        <taxon>Eukaryota</taxon>
        <taxon>Metazoa</taxon>
        <taxon>Ecdysozoa</taxon>
        <taxon>Arthropoda</taxon>
        <taxon>Crustacea</taxon>
        <taxon>Multicrustacea</taxon>
        <taxon>Malacostraca</taxon>
        <taxon>Eumalacostraca</taxon>
        <taxon>Eucarida</taxon>
        <taxon>Euphausiacea</taxon>
        <taxon>Euphausiidae</taxon>
        <taxon>Meganyctiphanes</taxon>
    </lineage>
</organism>
<comment type="caution">
    <text evidence="2">The sequence shown here is derived from an EMBL/GenBank/DDBJ whole genome shotgun (WGS) entry which is preliminary data.</text>
</comment>
<feature type="region of interest" description="Disordered" evidence="1">
    <location>
        <begin position="2027"/>
        <end position="2047"/>
    </location>
</feature>
<feature type="region of interest" description="Disordered" evidence="1">
    <location>
        <begin position="2351"/>
        <end position="2380"/>
    </location>
</feature>
<protein>
    <submittedName>
        <fullName evidence="2">Uncharacterized protein</fullName>
    </submittedName>
</protein>
<evidence type="ECO:0000256" key="1">
    <source>
        <dbReference type="SAM" id="MobiDB-lite"/>
    </source>
</evidence>
<keyword evidence="3" id="KW-1185">Reference proteome</keyword>
<feature type="region of interest" description="Disordered" evidence="1">
    <location>
        <begin position="1638"/>
        <end position="1657"/>
    </location>
</feature>